<dbReference type="Proteomes" id="UP000030755">
    <property type="component" value="Unassembled WGS sequence"/>
</dbReference>
<evidence type="ECO:0000313" key="2">
    <source>
        <dbReference type="Proteomes" id="UP000030755"/>
    </source>
</evidence>
<proteinExistence type="predicted"/>
<organism evidence="1 2">
    <name type="scientific">Rozella allomycis (strain CSF55)</name>
    <dbReference type="NCBI Taxonomy" id="988480"/>
    <lineage>
        <taxon>Eukaryota</taxon>
        <taxon>Fungi</taxon>
        <taxon>Fungi incertae sedis</taxon>
        <taxon>Cryptomycota</taxon>
        <taxon>Cryptomycota incertae sedis</taxon>
        <taxon>Rozella</taxon>
    </lineage>
</organism>
<accession>A0A075ATP7</accession>
<dbReference type="HOGENOM" id="CLU_2086150_0_0_1"/>
<protein>
    <submittedName>
        <fullName evidence="1">Uncharacterized protein</fullName>
    </submittedName>
</protein>
<dbReference type="EMBL" id="KE561186">
    <property type="protein sequence ID" value="EPZ32070.1"/>
    <property type="molecule type" value="Genomic_DNA"/>
</dbReference>
<sequence>MDTGTQPSIVPPPPASHLHLPRTTTLQEEFNGSDVNAKMRSLKDLMDLRPILNIKTSLQTFDRVKRSFIPVFGDTYGHLVALVFTERLPTEYCIQRALASNSTILDFNDLKERLLTK</sequence>
<reference evidence="1 2" key="1">
    <citation type="journal article" date="2013" name="Curr. Biol.">
        <title>Shared signatures of parasitism and phylogenomics unite Cryptomycota and microsporidia.</title>
        <authorList>
            <person name="James T.Y."/>
            <person name="Pelin A."/>
            <person name="Bonen L."/>
            <person name="Ahrendt S."/>
            <person name="Sain D."/>
            <person name="Corradi N."/>
            <person name="Stajich J.E."/>
        </authorList>
    </citation>
    <scope>NUCLEOTIDE SEQUENCE [LARGE SCALE GENOMIC DNA]</scope>
    <source>
        <strain evidence="1 2">CSF55</strain>
    </source>
</reference>
<keyword evidence="2" id="KW-1185">Reference proteome</keyword>
<dbReference type="AlphaFoldDB" id="A0A075ATP7"/>
<evidence type="ECO:0000313" key="1">
    <source>
        <dbReference type="EMBL" id="EPZ32070.1"/>
    </source>
</evidence>
<name>A0A075ATP7_ROZAC</name>
<gene>
    <name evidence="1" type="ORF">O9G_005321</name>
</gene>